<dbReference type="Proteomes" id="UP000018291">
    <property type="component" value="Unassembled WGS sequence"/>
</dbReference>
<protein>
    <submittedName>
        <fullName evidence="4">Putative dehydrogenase/reductase</fullName>
    </submittedName>
</protein>
<dbReference type="InterPro" id="IPR020904">
    <property type="entry name" value="Sc_DH/Rdtase_CS"/>
</dbReference>
<comment type="similarity">
    <text evidence="2">Belongs to the short-chain dehydrogenases/reductases (SDR) family.</text>
</comment>
<name>R4YX94_9ACTN</name>
<evidence type="ECO:0000313" key="4">
    <source>
        <dbReference type="EMBL" id="CCM62778.1"/>
    </source>
</evidence>
<dbReference type="STRING" id="1229780.BN381_130336"/>
<dbReference type="Pfam" id="PF00106">
    <property type="entry name" value="adh_short"/>
    <property type="match status" value="1"/>
</dbReference>
<dbReference type="SUPFAM" id="SSF51735">
    <property type="entry name" value="NAD(P)-binding Rossmann-fold domains"/>
    <property type="match status" value="1"/>
</dbReference>
<dbReference type="Gene3D" id="3.40.50.720">
    <property type="entry name" value="NAD(P)-binding Rossmann-like Domain"/>
    <property type="match status" value="1"/>
</dbReference>
<dbReference type="EMBL" id="CANL01000005">
    <property type="protein sequence ID" value="CCM62778.1"/>
    <property type="molecule type" value="Genomic_DNA"/>
</dbReference>
<dbReference type="PANTHER" id="PTHR43899:SF13">
    <property type="entry name" value="RH59310P"/>
    <property type="match status" value="1"/>
</dbReference>
<dbReference type="PANTHER" id="PTHR43899">
    <property type="entry name" value="RH59310P"/>
    <property type="match status" value="1"/>
</dbReference>
<dbReference type="PROSITE" id="PS00061">
    <property type="entry name" value="ADH_SHORT"/>
    <property type="match status" value="1"/>
</dbReference>
<dbReference type="InterPro" id="IPR051019">
    <property type="entry name" value="VLCFA-Steroid_DH"/>
</dbReference>
<dbReference type="eggNOG" id="COG0300">
    <property type="taxonomic scope" value="Bacteria"/>
</dbReference>
<dbReference type="RefSeq" id="WP_012224471.1">
    <property type="nucleotide sequence ID" value="NZ_HG422565.1"/>
</dbReference>
<proteinExistence type="inferred from homology"/>
<evidence type="ECO:0000256" key="3">
    <source>
        <dbReference type="ARBA" id="ARBA00023002"/>
    </source>
</evidence>
<evidence type="ECO:0000256" key="2">
    <source>
        <dbReference type="ARBA" id="ARBA00006484"/>
    </source>
</evidence>
<dbReference type="GO" id="GO:0016491">
    <property type="term" value="F:oxidoreductase activity"/>
    <property type="evidence" value="ECO:0007669"/>
    <property type="project" value="UniProtKB-KW"/>
</dbReference>
<comment type="subcellular location">
    <subcellularLocation>
        <location evidence="1">Endoplasmic reticulum</location>
    </subcellularLocation>
</comment>
<reference evidence="4 5" key="1">
    <citation type="journal article" date="2013" name="ISME J.">
        <title>Metabolic model for the filamentous 'Candidatus Microthrix parvicella' based on genomic and metagenomic analyses.</title>
        <authorList>
            <person name="Jon McIlroy S."/>
            <person name="Kristiansen R."/>
            <person name="Albertsen M."/>
            <person name="Michael Karst S."/>
            <person name="Rossetti S."/>
            <person name="Lund Nielsen J."/>
            <person name="Tandoi V."/>
            <person name="James Seviour R."/>
            <person name="Nielsen P.H."/>
        </authorList>
    </citation>
    <scope>NUCLEOTIDE SEQUENCE [LARGE SCALE GENOMIC DNA]</scope>
    <source>
        <strain evidence="4 5">RN1</strain>
    </source>
</reference>
<sequence length="280" mass="28740">MGEFAGKYGPWAVVTGAAQGVGLAFAEALVGRGLSVVMVDLSPKVVDAAAALGDESVAKPLIADLADPAWIEALEAATTGMEVGLAVANAGVAFVGRYLDMDPARRRAILDVNCVATADLATWALPAMVEQGRGGFVATSSGSALAGTGGVALYSATKAFSVNLIEALGWELADSGIDTLAVVAPTMDTPMFRSGGADLERAFASPVDPRVVVEGALDALGDGGRWLADEGLEFAATVPRDQRVDLMSAATTAMYPHIFEALWSDSLPLTQPHPTPITPI</sequence>
<keyword evidence="5" id="KW-1185">Reference proteome</keyword>
<dbReference type="AlphaFoldDB" id="R4YX94"/>
<dbReference type="PRINTS" id="PR00081">
    <property type="entry name" value="GDHRDH"/>
</dbReference>
<gene>
    <name evidence="4" type="ORF">BN381_130336</name>
</gene>
<evidence type="ECO:0000313" key="5">
    <source>
        <dbReference type="Proteomes" id="UP000018291"/>
    </source>
</evidence>
<comment type="caution">
    <text evidence="4">The sequence shown here is derived from an EMBL/GenBank/DDBJ whole genome shotgun (WGS) entry which is preliminary data.</text>
</comment>
<keyword evidence="3" id="KW-0560">Oxidoreductase</keyword>
<dbReference type="InterPro" id="IPR036291">
    <property type="entry name" value="NAD(P)-bd_dom_sf"/>
</dbReference>
<dbReference type="HOGENOM" id="CLU_010194_2_1_11"/>
<accession>R4YX94</accession>
<organism evidence="4 5">
    <name type="scientific">Candidatus Neomicrothrix parvicella RN1</name>
    <dbReference type="NCBI Taxonomy" id="1229780"/>
    <lineage>
        <taxon>Bacteria</taxon>
        <taxon>Bacillati</taxon>
        <taxon>Actinomycetota</taxon>
        <taxon>Acidimicrobiia</taxon>
        <taxon>Acidimicrobiales</taxon>
        <taxon>Microthrixaceae</taxon>
        <taxon>Candidatus Neomicrothrix</taxon>
    </lineage>
</organism>
<dbReference type="InterPro" id="IPR002347">
    <property type="entry name" value="SDR_fam"/>
</dbReference>
<evidence type="ECO:0000256" key="1">
    <source>
        <dbReference type="ARBA" id="ARBA00004240"/>
    </source>
</evidence>